<dbReference type="Proteomes" id="UP000620366">
    <property type="component" value="Unassembled WGS sequence"/>
</dbReference>
<feature type="transmembrane region" description="Helical" evidence="9">
    <location>
        <begin position="86"/>
        <end position="103"/>
    </location>
</feature>
<reference evidence="12" key="1">
    <citation type="submission" date="2020-08" db="EMBL/GenBank/DDBJ databases">
        <title>Genome public.</title>
        <authorList>
            <person name="Liu C."/>
            <person name="Sun Q."/>
        </authorList>
    </citation>
    <scope>NUCLEOTIDE SEQUENCE</scope>
    <source>
        <strain evidence="12">BX7</strain>
    </source>
</reference>
<proteinExistence type="inferred from homology"/>
<comment type="similarity">
    <text evidence="1 9 11">Belongs to the peptidase A8 family.</text>
</comment>
<keyword evidence="4 9" id="KW-0812">Transmembrane</keyword>
<comment type="function">
    <text evidence="9 10">This protein specifically catalyzes the removal of signal peptides from prolipoproteins.</text>
</comment>
<gene>
    <name evidence="9 12" type="primary">lspA</name>
    <name evidence="12" type="ORF">H8695_08995</name>
</gene>
<keyword evidence="5 9" id="KW-0064">Aspartyl protease</keyword>
<dbReference type="PANTHER" id="PTHR33695:SF1">
    <property type="entry name" value="LIPOPROTEIN SIGNAL PEPTIDASE"/>
    <property type="match status" value="1"/>
</dbReference>
<evidence type="ECO:0000256" key="9">
    <source>
        <dbReference type="HAMAP-Rule" id="MF_00161"/>
    </source>
</evidence>
<dbReference type="GO" id="GO:0006508">
    <property type="term" value="P:proteolysis"/>
    <property type="evidence" value="ECO:0007669"/>
    <property type="project" value="UniProtKB-KW"/>
</dbReference>
<feature type="transmembrane region" description="Helical" evidence="9">
    <location>
        <begin position="60"/>
        <end position="79"/>
    </location>
</feature>
<keyword evidence="3 9" id="KW-0645">Protease</keyword>
<accession>A0A926HQX4</accession>
<organism evidence="12 13">
    <name type="scientific">Feifania hominis</name>
    <dbReference type="NCBI Taxonomy" id="2763660"/>
    <lineage>
        <taxon>Bacteria</taxon>
        <taxon>Bacillati</taxon>
        <taxon>Bacillota</taxon>
        <taxon>Clostridia</taxon>
        <taxon>Eubacteriales</taxon>
        <taxon>Feifaniaceae</taxon>
        <taxon>Feifania</taxon>
    </lineage>
</organism>
<dbReference type="PROSITE" id="PS00855">
    <property type="entry name" value="SPASE_II"/>
    <property type="match status" value="1"/>
</dbReference>
<evidence type="ECO:0000256" key="6">
    <source>
        <dbReference type="ARBA" id="ARBA00022801"/>
    </source>
</evidence>
<sequence length="163" mass="17820">MTVIWIAIIAAGAALDRISKVLASHFLKSVNTVPIIENVFHLTYVENDGAAFSILRGQRWLLVVVTCIGIAAILYAILFGRIKSKTLLWALSLIAAGGIGNLIDRLFHHGRVIDYFDFRLINFPVFNVADVLVTAGAVLLFVYILFFFDKGEKPAQGGAADEA</sequence>
<evidence type="ECO:0000256" key="2">
    <source>
        <dbReference type="ARBA" id="ARBA00022475"/>
    </source>
</evidence>
<comment type="catalytic activity">
    <reaction evidence="9 10">
        <text>Release of signal peptides from bacterial membrane prolipoproteins. Hydrolyzes -Xaa-Yaa-Zaa-|-(S,diacylglyceryl)Cys-, in which Xaa is hydrophobic (preferably Leu), and Yaa (Ala or Ser) and Zaa (Gly or Ala) have small, neutral side chains.</text>
        <dbReference type="EC" id="3.4.23.36"/>
    </reaction>
</comment>
<dbReference type="PRINTS" id="PR00781">
    <property type="entry name" value="LIPOSIGPTASE"/>
</dbReference>
<comment type="subcellular location">
    <subcellularLocation>
        <location evidence="9">Cell membrane</location>
        <topology evidence="9">Multi-pass membrane protein</topology>
    </subcellularLocation>
</comment>
<keyword evidence="8 9" id="KW-0472">Membrane</keyword>
<evidence type="ECO:0000256" key="4">
    <source>
        <dbReference type="ARBA" id="ARBA00022692"/>
    </source>
</evidence>
<evidence type="ECO:0000256" key="11">
    <source>
        <dbReference type="RuleBase" id="RU004181"/>
    </source>
</evidence>
<keyword evidence="13" id="KW-1185">Reference proteome</keyword>
<dbReference type="RefSeq" id="WP_249300750.1">
    <property type="nucleotide sequence ID" value="NZ_JACRSP010000003.1"/>
</dbReference>
<evidence type="ECO:0000313" key="13">
    <source>
        <dbReference type="Proteomes" id="UP000620366"/>
    </source>
</evidence>
<name>A0A926HQX4_9FIRM</name>
<comment type="caution">
    <text evidence="9">Lacks conserved residue(s) required for the propagation of feature annotation.</text>
</comment>
<dbReference type="EMBL" id="JACRSP010000003">
    <property type="protein sequence ID" value="MBC8536822.1"/>
    <property type="molecule type" value="Genomic_DNA"/>
</dbReference>
<keyword evidence="6 9" id="KW-0378">Hydrolase</keyword>
<keyword evidence="7 9" id="KW-1133">Transmembrane helix</keyword>
<dbReference type="AlphaFoldDB" id="A0A926HQX4"/>
<evidence type="ECO:0000256" key="1">
    <source>
        <dbReference type="ARBA" id="ARBA00006139"/>
    </source>
</evidence>
<evidence type="ECO:0000256" key="7">
    <source>
        <dbReference type="ARBA" id="ARBA00022989"/>
    </source>
</evidence>
<evidence type="ECO:0000256" key="5">
    <source>
        <dbReference type="ARBA" id="ARBA00022750"/>
    </source>
</evidence>
<dbReference type="NCBIfam" id="TIGR00077">
    <property type="entry name" value="lspA"/>
    <property type="match status" value="1"/>
</dbReference>
<comment type="caution">
    <text evidence="12">The sequence shown here is derived from an EMBL/GenBank/DDBJ whole genome shotgun (WGS) entry which is preliminary data.</text>
</comment>
<evidence type="ECO:0000313" key="12">
    <source>
        <dbReference type="EMBL" id="MBC8536822.1"/>
    </source>
</evidence>
<dbReference type="HAMAP" id="MF_00161">
    <property type="entry name" value="LspA"/>
    <property type="match status" value="1"/>
</dbReference>
<feature type="active site" evidence="9">
    <location>
        <position position="114"/>
    </location>
</feature>
<comment type="pathway">
    <text evidence="9">Protein modification; lipoprotein biosynthesis (signal peptide cleavage).</text>
</comment>
<feature type="transmembrane region" description="Helical" evidence="9">
    <location>
        <begin position="123"/>
        <end position="148"/>
    </location>
</feature>
<keyword evidence="2 9" id="KW-1003">Cell membrane</keyword>
<evidence type="ECO:0000256" key="10">
    <source>
        <dbReference type="RuleBase" id="RU000594"/>
    </source>
</evidence>
<dbReference type="Pfam" id="PF01252">
    <property type="entry name" value="Peptidase_A8"/>
    <property type="match status" value="1"/>
</dbReference>
<feature type="active site" evidence="9">
    <location>
        <position position="130"/>
    </location>
</feature>
<evidence type="ECO:0000256" key="8">
    <source>
        <dbReference type="ARBA" id="ARBA00023136"/>
    </source>
</evidence>
<evidence type="ECO:0000256" key="3">
    <source>
        <dbReference type="ARBA" id="ARBA00022670"/>
    </source>
</evidence>
<dbReference type="InterPro" id="IPR001872">
    <property type="entry name" value="Peptidase_A8"/>
</dbReference>
<dbReference type="PANTHER" id="PTHR33695">
    <property type="entry name" value="LIPOPROTEIN SIGNAL PEPTIDASE"/>
    <property type="match status" value="1"/>
</dbReference>
<dbReference type="GO" id="GO:0005886">
    <property type="term" value="C:plasma membrane"/>
    <property type="evidence" value="ECO:0007669"/>
    <property type="project" value="UniProtKB-SubCell"/>
</dbReference>
<dbReference type="GO" id="GO:0004190">
    <property type="term" value="F:aspartic-type endopeptidase activity"/>
    <property type="evidence" value="ECO:0007669"/>
    <property type="project" value="UniProtKB-UniRule"/>
</dbReference>
<dbReference type="EC" id="3.4.23.36" evidence="9"/>
<protein>
    <recommendedName>
        <fullName evidence="9">Lipoprotein signal peptidase</fullName>
        <ecNumber evidence="9">3.4.23.36</ecNumber>
    </recommendedName>
    <alternativeName>
        <fullName evidence="9">Prolipoprotein signal peptidase</fullName>
    </alternativeName>
    <alternativeName>
        <fullName evidence="9">Signal peptidase II</fullName>
        <shortName evidence="9">SPase II</shortName>
    </alternativeName>
</protein>